<evidence type="ECO:0000313" key="3">
    <source>
        <dbReference type="Proteomes" id="UP001500190"/>
    </source>
</evidence>
<evidence type="ECO:0000256" key="1">
    <source>
        <dbReference type="SAM" id="Phobius"/>
    </source>
</evidence>
<proteinExistence type="predicted"/>
<feature type="transmembrane region" description="Helical" evidence="1">
    <location>
        <begin position="142"/>
        <end position="160"/>
    </location>
</feature>
<protein>
    <submittedName>
        <fullName evidence="2">Uncharacterized protein</fullName>
    </submittedName>
</protein>
<gene>
    <name evidence="2" type="ORF">GCM10009742_75400</name>
</gene>
<feature type="transmembrane region" description="Helical" evidence="1">
    <location>
        <begin position="52"/>
        <end position="74"/>
    </location>
</feature>
<feature type="transmembrane region" description="Helical" evidence="1">
    <location>
        <begin position="86"/>
        <end position="107"/>
    </location>
</feature>
<sequence>MTIHNVTSIAPSRTGRFVRETGWWLIIAALTVVDGGGFYLNMQLLLKDASNTIALIVVAGCTAASVLLPWRFGVALSERRQGESGTLPMILVTGLLWLTLGTVMAIVRLKISPIGDSTAVAGSGVDDPFAGSTTTDDSRERLYVAVFLAVVFSVTGLMASKHAYDRHRQRLLNELSRERDWLMRHLRRERESATTEGHLLTELRSDATRLHEAQLLENELAESFAGSAHEEKVERISRNLGEPEATEVLLTYDPRRRTAPEA</sequence>
<name>A0ABN2ENU0_9ACTN</name>
<accession>A0ABN2ENU0</accession>
<comment type="caution">
    <text evidence="2">The sequence shown here is derived from an EMBL/GenBank/DDBJ whole genome shotgun (WGS) entry which is preliminary data.</text>
</comment>
<organism evidence="2 3">
    <name type="scientific">Kribbella karoonensis</name>
    <dbReference type="NCBI Taxonomy" id="324851"/>
    <lineage>
        <taxon>Bacteria</taxon>
        <taxon>Bacillati</taxon>
        <taxon>Actinomycetota</taxon>
        <taxon>Actinomycetes</taxon>
        <taxon>Propionibacteriales</taxon>
        <taxon>Kribbellaceae</taxon>
        <taxon>Kribbella</taxon>
    </lineage>
</organism>
<dbReference type="Proteomes" id="UP001500190">
    <property type="component" value="Unassembled WGS sequence"/>
</dbReference>
<keyword evidence="1" id="KW-1133">Transmembrane helix</keyword>
<feature type="transmembrane region" description="Helical" evidence="1">
    <location>
        <begin position="21"/>
        <end position="40"/>
    </location>
</feature>
<reference evidence="2 3" key="1">
    <citation type="journal article" date="2019" name="Int. J. Syst. Evol. Microbiol.">
        <title>The Global Catalogue of Microorganisms (GCM) 10K type strain sequencing project: providing services to taxonomists for standard genome sequencing and annotation.</title>
        <authorList>
            <consortium name="The Broad Institute Genomics Platform"/>
            <consortium name="The Broad Institute Genome Sequencing Center for Infectious Disease"/>
            <person name="Wu L."/>
            <person name="Ma J."/>
        </authorList>
    </citation>
    <scope>NUCLEOTIDE SEQUENCE [LARGE SCALE GENOMIC DNA]</scope>
    <source>
        <strain evidence="2 3">JCM 14304</strain>
    </source>
</reference>
<keyword evidence="3" id="KW-1185">Reference proteome</keyword>
<dbReference type="EMBL" id="BAAAND010000012">
    <property type="protein sequence ID" value="GAA1613070.1"/>
    <property type="molecule type" value="Genomic_DNA"/>
</dbReference>
<keyword evidence="1" id="KW-0812">Transmembrane</keyword>
<keyword evidence="1" id="KW-0472">Membrane</keyword>
<dbReference type="RefSeq" id="WP_344200682.1">
    <property type="nucleotide sequence ID" value="NZ_BAAAND010000012.1"/>
</dbReference>
<evidence type="ECO:0000313" key="2">
    <source>
        <dbReference type="EMBL" id="GAA1613070.1"/>
    </source>
</evidence>